<dbReference type="Proteomes" id="UP001482620">
    <property type="component" value="Unassembled WGS sequence"/>
</dbReference>
<evidence type="ECO:0000256" key="1">
    <source>
        <dbReference type="SAM" id="MobiDB-lite"/>
    </source>
</evidence>
<accession>A0ABV0SRJ0</accession>
<reference evidence="2 3" key="1">
    <citation type="submission" date="2021-06" db="EMBL/GenBank/DDBJ databases">
        <authorList>
            <person name="Palmer J.M."/>
        </authorList>
    </citation>
    <scope>NUCLEOTIDE SEQUENCE [LARGE SCALE GENOMIC DNA]</scope>
    <source>
        <strain evidence="3">if_2019</strain>
        <tissue evidence="2">Muscle</tissue>
    </source>
</reference>
<name>A0ABV0SRJ0_9TELE</name>
<evidence type="ECO:0000313" key="3">
    <source>
        <dbReference type="Proteomes" id="UP001482620"/>
    </source>
</evidence>
<dbReference type="EMBL" id="JAHRIQ010003204">
    <property type="protein sequence ID" value="MEQ2222396.1"/>
    <property type="molecule type" value="Genomic_DNA"/>
</dbReference>
<gene>
    <name evidence="2" type="ORF">ILYODFUR_025849</name>
</gene>
<sequence length="103" mass="11502">MSDEEFNQIAWARRGKVGGSAFTWIRTHRCAASCCPVGFAAAFCTCLGPVLRSRRAAHRSASSWSRLGRRLALSLKSGQEKRGTQVETKKTKRQTNRNTMKQT</sequence>
<protein>
    <submittedName>
        <fullName evidence="2">Uncharacterized protein</fullName>
    </submittedName>
</protein>
<comment type="caution">
    <text evidence="2">The sequence shown here is derived from an EMBL/GenBank/DDBJ whole genome shotgun (WGS) entry which is preliminary data.</text>
</comment>
<keyword evidence="3" id="KW-1185">Reference proteome</keyword>
<feature type="region of interest" description="Disordered" evidence="1">
    <location>
        <begin position="76"/>
        <end position="103"/>
    </location>
</feature>
<organism evidence="2 3">
    <name type="scientific">Ilyodon furcidens</name>
    <name type="common">goldbreast splitfin</name>
    <dbReference type="NCBI Taxonomy" id="33524"/>
    <lineage>
        <taxon>Eukaryota</taxon>
        <taxon>Metazoa</taxon>
        <taxon>Chordata</taxon>
        <taxon>Craniata</taxon>
        <taxon>Vertebrata</taxon>
        <taxon>Euteleostomi</taxon>
        <taxon>Actinopterygii</taxon>
        <taxon>Neopterygii</taxon>
        <taxon>Teleostei</taxon>
        <taxon>Neoteleostei</taxon>
        <taxon>Acanthomorphata</taxon>
        <taxon>Ovalentaria</taxon>
        <taxon>Atherinomorphae</taxon>
        <taxon>Cyprinodontiformes</taxon>
        <taxon>Goodeidae</taxon>
        <taxon>Ilyodon</taxon>
    </lineage>
</organism>
<proteinExistence type="predicted"/>
<evidence type="ECO:0000313" key="2">
    <source>
        <dbReference type="EMBL" id="MEQ2222396.1"/>
    </source>
</evidence>
<feature type="compositionally biased region" description="Basic and acidic residues" evidence="1">
    <location>
        <begin position="78"/>
        <end position="89"/>
    </location>
</feature>